<feature type="compositionally biased region" description="Low complexity" evidence="5">
    <location>
        <begin position="1"/>
        <end position="38"/>
    </location>
</feature>
<reference evidence="7" key="1">
    <citation type="submission" date="2021-06" db="EMBL/GenBank/DDBJ databases">
        <authorList>
            <person name="Kallberg Y."/>
            <person name="Tangrot J."/>
            <person name="Rosling A."/>
        </authorList>
    </citation>
    <scope>NUCLEOTIDE SEQUENCE</scope>
    <source>
        <strain evidence="7">MT106</strain>
    </source>
</reference>
<proteinExistence type="predicted"/>
<dbReference type="PANTHER" id="PTHR21389">
    <property type="entry name" value="P53 INDUCED PROTEIN"/>
    <property type="match status" value="1"/>
</dbReference>
<keyword evidence="2 6" id="KW-0812">Transmembrane</keyword>
<comment type="caution">
    <text evidence="7">The sequence shown here is derived from an EMBL/GenBank/DDBJ whole genome shotgun (WGS) entry which is preliminary data.</text>
</comment>
<dbReference type="EMBL" id="CAJVPL010002664">
    <property type="protein sequence ID" value="CAG8616819.1"/>
    <property type="molecule type" value="Genomic_DNA"/>
</dbReference>
<organism evidence="7 8">
    <name type="scientific">Ambispora gerdemannii</name>
    <dbReference type="NCBI Taxonomy" id="144530"/>
    <lineage>
        <taxon>Eukaryota</taxon>
        <taxon>Fungi</taxon>
        <taxon>Fungi incertae sedis</taxon>
        <taxon>Mucoromycota</taxon>
        <taxon>Glomeromycotina</taxon>
        <taxon>Glomeromycetes</taxon>
        <taxon>Archaeosporales</taxon>
        <taxon>Ambisporaceae</taxon>
        <taxon>Ambispora</taxon>
    </lineage>
</organism>
<evidence type="ECO:0000256" key="1">
    <source>
        <dbReference type="ARBA" id="ARBA00004141"/>
    </source>
</evidence>
<feature type="transmembrane region" description="Helical" evidence="6">
    <location>
        <begin position="208"/>
        <end position="226"/>
    </location>
</feature>
<dbReference type="GO" id="GO:0005783">
    <property type="term" value="C:endoplasmic reticulum"/>
    <property type="evidence" value="ECO:0007669"/>
    <property type="project" value="TreeGrafter"/>
</dbReference>
<keyword evidence="8" id="KW-1185">Reference proteome</keyword>
<evidence type="ECO:0000313" key="8">
    <source>
        <dbReference type="Proteomes" id="UP000789831"/>
    </source>
</evidence>
<comment type="subcellular location">
    <subcellularLocation>
        <location evidence="1">Membrane</location>
        <topology evidence="1">Multi-pass membrane protein</topology>
    </subcellularLocation>
</comment>
<dbReference type="PANTHER" id="PTHR21389:SF0">
    <property type="entry name" value="ETOPOSIDE-INDUCED PROTEIN 2.4 HOMOLOG"/>
    <property type="match status" value="1"/>
</dbReference>
<dbReference type="AlphaFoldDB" id="A0A9N9GKD0"/>
<name>A0A9N9GKD0_9GLOM</name>
<evidence type="ECO:0000256" key="4">
    <source>
        <dbReference type="ARBA" id="ARBA00023136"/>
    </source>
</evidence>
<dbReference type="OrthoDB" id="266518at2759"/>
<evidence type="ECO:0000256" key="5">
    <source>
        <dbReference type="SAM" id="MobiDB-lite"/>
    </source>
</evidence>
<accession>A0A9N9GKD0</accession>
<protein>
    <submittedName>
        <fullName evidence="7">4899_t:CDS:1</fullName>
    </submittedName>
</protein>
<dbReference type="Proteomes" id="UP000789831">
    <property type="component" value="Unassembled WGS sequence"/>
</dbReference>
<feature type="transmembrane region" description="Helical" evidence="6">
    <location>
        <begin position="115"/>
        <end position="139"/>
    </location>
</feature>
<evidence type="ECO:0000313" key="7">
    <source>
        <dbReference type="EMBL" id="CAG8616819.1"/>
    </source>
</evidence>
<keyword evidence="4 6" id="KW-0472">Membrane</keyword>
<keyword evidence="3 6" id="KW-1133">Transmembrane helix</keyword>
<sequence>MQSQQPQRPQHPQQQQPPEHPEQQQQQKLQQQKLQQRSRSMHHGQLDLKQTAKLCAGYFWCGVKDAFAWPSSLIIIYGSTTIRTRALKSRDNVASSSDNDEMIIPTSTKTFFDSFVILAYQLLWVYPIFLLSFFFNAMWYQQIADRAYTLQYDKSPNPQLTYTRYKWINKGWSLEQRISYFEERWAYFAGFGFLFTLVTFFANQFLSAGIFAVTFPIYIIMANNALPMPRKNESARFSAYIPYRIRIFWLARKLNDRLIKCLPGQRRRHGQQR</sequence>
<dbReference type="GO" id="GO:0016236">
    <property type="term" value="P:macroautophagy"/>
    <property type="evidence" value="ECO:0007669"/>
    <property type="project" value="TreeGrafter"/>
</dbReference>
<evidence type="ECO:0000256" key="2">
    <source>
        <dbReference type="ARBA" id="ARBA00022692"/>
    </source>
</evidence>
<gene>
    <name evidence="7" type="ORF">AGERDE_LOCUS9871</name>
</gene>
<dbReference type="GO" id="GO:0016020">
    <property type="term" value="C:membrane"/>
    <property type="evidence" value="ECO:0007669"/>
    <property type="project" value="UniProtKB-SubCell"/>
</dbReference>
<feature type="transmembrane region" description="Helical" evidence="6">
    <location>
        <begin position="185"/>
        <end position="202"/>
    </location>
</feature>
<evidence type="ECO:0000256" key="6">
    <source>
        <dbReference type="SAM" id="Phobius"/>
    </source>
</evidence>
<evidence type="ECO:0000256" key="3">
    <source>
        <dbReference type="ARBA" id="ARBA00022989"/>
    </source>
</evidence>
<feature type="region of interest" description="Disordered" evidence="5">
    <location>
        <begin position="1"/>
        <end position="42"/>
    </location>
</feature>